<keyword evidence="1" id="KW-0732">Signal</keyword>
<reference evidence="2 3" key="1">
    <citation type="journal article" date="2023" name="G3 (Bethesda)">
        <title>A chromosome-level genome assembly of Zasmidium syzygii isolated from banana leaves.</title>
        <authorList>
            <person name="van Westerhoven A.C."/>
            <person name="Mehrabi R."/>
            <person name="Talebi R."/>
            <person name="Steentjes M.B.F."/>
            <person name="Corcolon B."/>
            <person name="Chong P.A."/>
            <person name="Kema G.H.J."/>
            <person name="Seidl M.F."/>
        </authorList>
    </citation>
    <scope>NUCLEOTIDE SEQUENCE [LARGE SCALE GENOMIC DNA]</scope>
    <source>
        <strain evidence="2 3">P124</strain>
    </source>
</reference>
<proteinExistence type="predicted"/>
<keyword evidence="3" id="KW-1185">Reference proteome</keyword>
<gene>
    <name evidence="2" type="ORF">PRZ48_009222</name>
</gene>
<feature type="signal peptide" evidence="1">
    <location>
        <begin position="1"/>
        <end position="19"/>
    </location>
</feature>
<feature type="chain" id="PRO_5045125072" evidence="1">
    <location>
        <begin position="20"/>
        <end position="165"/>
    </location>
</feature>
<evidence type="ECO:0000256" key="1">
    <source>
        <dbReference type="SAM" id="SignalP"/>
    </source>
</evidence>
<dbReference type="EMBL" id="JAXOVC010000007">
    <property type="protein sequence ID" value="KAK4498712.1"/>
    <property type="molecule type" value="Genomic_DNA"/>
</dbReference>
<name>A0ABR0EB47_ZASCE</name>
<evidence type="ECO:0000313" key="3">
    <source>
        <dbReference type="Proteomes" id="UP001305779"/>
    </source>
</evidence>
<comment type="caution">
    <text evidence="2">The sequence shown here is derived from an EMBL/GenBank/DDBJ whole genome shotgun (WGS) entry which is preliminary data.</text>
</comment>
<protein>
    <submittedName>
        <fullName evidence="2">Uncharacterized protein</fullName>
    </submittedName>
</protein>
<dbReference type="Proteomes" id="UP001305779">
    <property type="component" value="Unassembled WGS sequence"/>
</dbReference>
<evidence type="ECO:0000313" key="2">
    <source>
        <dbReference type="EMBL" id="KAK4498712.1"/>
    </source>
</evidence>
<sequence>MHSVLPLLTALLTLPLALAQDGRTLVTNFRQTIGLANGGIGGQANCQITGNLDRGAQPIAFTVQRGCGTFQDGGAFGRETITFDDNPDLSMVVSCDVKAGECGTFFNIRVETTDGYCNQGATYRIDCPETDFRKRSVVDVHARQEPPTGLLEQCYGDVLLVECFD</sequence>
<accession>A0ABR0EB47</accession>
<organism evidence="2 3">
    <name type="scientific">Zasmidium cellare</name>
    <name type="common">Wine cellar mold</name>
    <name type="synonym">Racodium cellare</name>
    <dbReference type="NCBI Taxonomy" id="395010"/>
    <lineage>
        <taxon>Eukaryota</taxon>
        <taxon>Fungi</taxon>
        <taxon>Dikarya</taxon>
        <taxon>Ascomycota</taxon>
        <taxon>Pezizomycotina</taxon>
        <taxon>Dothideomycetes</taxon>
        <taxon>Dothideomycetidae</taxon>
        <taxon>Mycosphaerellales</taxon>
        <taxon>Mycosphaerellaceae</taxon>
        <taxon>Zasmidium</taxon>
    </lineage>
</organism>